<dbReference type="GO" id="GO:0032259">
    <property type="term" value="P:methylation"/>
    <property type="evidence" value="ECO:0007669"/>
    <property type="project" value="UniProtKB-KW"/>
</dbReference>
<dbReference type="PANTHER" id="PTHR42933:SF3">
    <property type="entry name" value="TYPE I RESTRICTION ENZYME MJAVIII METHYLASE SUBUNIT"/>
    <property type="match status" value="1"/>
</dbReference>
<dbReference type="EMBL" id="MSKL01000007">
    <property type="protein sequence ID" value="OLO50471.1"/>
    <property type="molecule type" value="Genomic_DNA"/>
</dbReference>
<dbReference type="GO" id="GO:0008170">
    <property type="term" value="F:N-methyltransferase activity"/>
    <property type="evidence" value="ECO:0007669"/>
    <property type="project" value="InterPro"/>
</dbReference>
<dbReference type="GO" id="GO:0003677">
    <property type="term" value="F:DNA binding"/>
    <property type="evidence" value="ECO:0007669"/>
    <property type="project" value="InterPro"/>
</dbReference>
<evidence type="ECO:0000313" key="9">
    <source>
        <dbReference type="Proteomes" id="UP000186394"/>
    </source>
</evidence>
<evidence type="ECO:0000256" key="3">
    <source>
        <dbReference type="ARBA" id="ARBA00022679"/>
    </source>
</evidence>
<name>A0A1Q8VQV6_9ACTO</name>
<dbReference type="PRINTS" id="PR00507">
    <property type="entry name" value="N12N6MTFRASE"/>
</dbReference>
<proteinExistence type="predicted"/>
<dbReference type="Proteomes" id="UP000186394">
    <property type="component" value="Unassembled WGS sequence"/>
</dbReference>
<dbReference type="EC" id="2.1.1.72" evidence="1"/>
<dbReference type="SUPFAM" id="SSF53335">
    <property type="entry name" value="S-adenosyl-L-methionine-dependent methyltransferases"/>
    <property type="match status" value="1"/>
</dbReference>
<keyword evidence="2 8" id="KW-0489">Methyltransferase</keyword>
<dbReference type="RefSeq" id="WP_075417467.1">
    <property type="nucleotide sequence ID" value="NZ_MSKL01000007.1"/>
</dbReference>
<dbReference type="Gene3D" id="3.40.50.150">
    <property type="entry name" value="Vaccinia Virus protein VP39"/>
    <property type="match status" value="1"/>
</dbReference>
<dbReference type="InterPro" id="IPR029063">
    <property type="entry name" value="SAM-dependent_MTases_sf"/>
</dbReference>
<comment type="caution">
    <text evidence="8">The sequence shown here is derived from an EMBL/GenBank/DDBJ whole genome shotgun (WGS) entry which is preliminary data.</text>
</comment>
<organism evidence="8 9">
    <name type="scientific">Actinomyces oris</name>
    <dbReference type="NCBI Taxonomy" id="544580"/>
    <lineage>
        <taxon>Bacteria</taxon>
        <taxon>Bacillati</taxon>
        <taxon>Actinomycetota</taxon>
        <taxon>Actinomycetes</taxon>
        <taxon>Actinomycetales</taxon>
        <taxon>Actinomycetaceae</taxon>
        <taxon>Actinomyces</taxon>
    </lineage>
</organism>
<evidence type="ECO:0000256" key="1">
    <source>
        <dbReference type="ARBA" id="ARBA00011900"/>
    </source>
</evidence>
<dbReference type="Pfam" id="PF02384">
    <property type="entry name" value="N6_Mtase"/>
    <property type="match status" value="1"/>
</dbReference>
<dbReference type="GO" id="GO:0009007">
    <property type="term" value="F:site-specific DNA-methyltransferase (adenine-specific) activity"/>
    <property type="evidence" value="ECO:0007669"/>
    <property type="project" value="UniProtKB-EC"/>
</dbReference>
<keyword evidence="4" id="KW-0949">S-adenosyl-L-methionine</keyword>
<feature type="domain" description="DNA methylase adenine-specific" evidence="7">
    <location>
        <begin position="308"/>
        <end position="569"/>
    </location>
</feature>
<keyword evidence="3 8" id="KW-0808">Transferase</keyword>
<gene>
    <name evidence="8" type="ORF">BKH28_03300</name>
</gene>
<dbReference type="OrthoDB" id="4280289at2"/>
<evidence type="ECO:0000256" key="2">
    <source>
        <dbReference type="ARBA" id="ARBA00022603"/>
    </source>
</evidence>
<dbReference type="InterPro" id="IPR051537">
    <property type="entry name" value="DNA_Adenine_Mtase"/>
</dbReference>
<dbReference type="GO" id="GO:0009307">
    <property type="term" value="P:DNA restriction-modification system"/>
    <property type="evidence" value="ECO:0007669"/>
    <property type="project" value="UniProtKB-KW"/>
</dbReference>
<keyword evidence="5" id="KW-0680">Restriction system</keyword>
<evidence type="ECO:0000256" key="4">
    <source>
        <dbReference type="ARBA" id="ARBA00022691"/>
    </source>
</evidence>
<protein>
    <recommendedName>
        <fullName evidence="1">site-specific DNA-methyltransferase (adenine-specific)</fullName>
        <ecNumber evidence="1">2.1.1.72</ecNumber>
    </recommendedName>
</protein>
<evidence type="ECO:0000259" key="7">
    <source>
        <dbReference type="Pfam" id="PF02384"/>
    </source>
</evidence>
<dbReference type="AlphaFoldDB" id="A0A1Q8VQV6"/>
<sequence>MANERSTDQFVRDMLRDIGFTRPWEQSISDAPAYLYEAMEGASKGQGGGRGKPEFVVESGDFIVVIEDKARADQIVKTTDDGVVDLDYPARADFALNGAMHYAEVFAAKTGKKVFAIGVAGSETHNAIQVAFSAPQRVPKVLDSQFDTFTSFSPQAIDEFYRVAVLGELPQEEKNVREIRKVAAELHEGMRNYTSLENEHKATLVSAILLALKYRPELVKDLTGEKGKGYRDGEKVYRAAREYLESDEADLGPKQKIGIMLDRFKFIQRHVLLNARNSDLGKTPLRHFAEILDRDVFKVVSDPTYSAFDVLGNFYGEFVKYGGSDGNSLGIVLTPHHITDLMSELIDVNCDDVVLDPTAGSASFLIAAMRRMFNDAENRFKEDSHKLEDRIDEIKRFQLHGVELQEKLFAVGTTNMILRGDGKANFQRNSIFDVTRDGFFPYDPERPGRLEGFTKVLMNPPYSQAKDKTTRHLSELSFISYALDLLEVRGRLAAIVPQSAMVGKTREDKALKAAIMKKHTLDAVLTMNPDTFHGIGTHVVIALFTAGVPHPEYKKTSFIDFKDDGYKVRQHVGLVDDGRAEDRRKHLMSVLNDGVPDDTHFIVRTEVTATDEWQHSYFYFNDQPPTEEEFLHTVADYVTWQVKMHTHGLGNLVAPTLTDTEDAS</sequence>
<accession>A0A1Q8VQV6</accession>
<comment type="catalytic activity">
    <reaction evidence="6">
        <text>a 2'-deoxyadenosine in DNA + S-adenosyl-L-methionine = an N(6)-methyl-2'-deoxyadenosine in DNA + S-adenosyl-L-homocysteine + H(+)</text>
        <dbReference type="Rhea" id="RHEA:15197"/>
        <dbReference type="Rhea" id="RHEA-COMP:12418"/>
        <dbReference type="Rhea" id="RHEA-COMP:12419"/>
        <dbReference type="ChEBI" id="CHEBI:15378"/>
        <dbReference type="ChEBI" id="CHEBI:57856"/>
        <dbReference type="ChEBI" id="CHEBI:59789"/>
        <dbReference type="ChEBI" id="CHEBI:90615"/>
        <dbReference type="ChEBI" id="CHEBI:90616"/>
        <dbReference type="EC" id="2.1.1.72"/>
    </reaction>
</comment>
<evidence type="ECO:0000256" key="5">
    <source>
        <dbReference type="ARBA" id="ARBA00022747"/>
    </source>
</evidence>
<dbReference type="InterPro" id="IPR003356">
    <property type="entry name" value="DNA_methylase_A-5"/>
</dbReference>
<reference evidence="8 9" key="1">
    <citation type="submission" date="2016-12" db="EMBL/GenBank/DDBJ databases">
        <title>Genomic comparison of strains in the 'Actinomyces naeslundii' group.</title>
        <authorList>
            <person name="Mughal S.R."/>
            <person name="Do T."/>
            <person name="Gilbert S.C."/>
            <person name="Witherden E.A."/>
            <person name="Didelot X."/>
            <person name="Beighton D."/>
        </authorList>
    </citation>
    <scope>NUCLEOTIDE SEQUENCE [LARGE SCALE GENOMIC DNA]</scope>
    <source>
        <strain evidence="8 9">P6N</strain>
    </source>
</reference>
<dbReference type="PANTHER" id="PTHR42933">
    <property type="entry name" value="SLR6095 PROTEIN"/>
    <property type="match status" value="1"/>
</dbReference>
<evidence type="ECO:0000313" key="8">
    <source>
        <dbReference type="EMBL" id="OLO50471.1"/>
    </source>
</evidence>
<evidence type="ECO:0000256" key="6">
    <source>
        <dbReference type="ARBA" id="ARBA00047942"/>
    </source>
</evidence>